<feature type="region of interest" description="Disordered" evidence="1">
    <location>
        <begin position="152"/>
        <end position="172"/>
    </location>
</feature>
<organism evidence="2 3">
    <name type="scientific">Coniochaeta pulveracea</name>
    <dbReference type="NCBI Taxonomy" id="177199"/>
    <lineage>
        <taxon>Eukaryota</taxon>
        <taxon>Fungi</taxon>
        <taxon>Dikarya</taxon>
        <taxon>Ascomycota</taxon>
        <taxon>Pezizomycotina</taxon>
        <taxon>Sordariomycetes</taxon>
        <taxon>Sordariomycetidae</taxon>
        <taxon>Coniochaetales</taxon>
        <taxon>Coniochaetaceae</taxon>
        <taxon>Coniochaeta</taxon>
    </lineage>
</organism>
<evidence type="ECO:0000313" key="3">
    <source>
        <dbReference type="Proteomes" id="UP000275385"/>
    </source>
</evidence>
<dbReference type="AlphaFoldDB" id="A0A420Y514"/>
<keyword evidence="3" id="KW-1185">Reference proteome</keyword>
<feature type="compositionally biased region" description="Polar residues" evidence="1">
    <location>
        <begin position="155"/>
        <end position="170"/>
    </location>
</feature>
<feature type="region of interest" description="Disordered" evidence="1">
    <location>
        <begin position="281"/>
        <end position="311"/>
    </location>
</feature>
<sequence length="419" mass="44976">MSSTSSLDQAEYRSCDSRPDSPGGGVDTTPEGGDPSVNPESRFPLSDVSNSLANHASVDSSNARQTSFLNQLTTWLTLGGFRTDSKLPAAFQENMEVPHHRSTDFSNDDSISTERALVKRTLARHDEAYVCGLRRDIFTNLLDHARNMLEHHAASSRTSSNPASTDSKPASKTYMIEDEDILCVVAHVVRVMEALHQTAMLASKSQDARVDKVGPKPNNLDPTAILPRSLKTQSDTGKPTTLSESHITAGTSAGPVLMPHQPPRMHAGEAIQEDAGASELDVRADGSDRGQQAEVAEVRTSTSTSRSYHASTGFKHEITSFPALRKRQGTSDWLIPPAATPGLKEVVSQDDLYSIGVDAHQGGSASHRTQATIPAPWPTLRVEAGNLAFRTPSYALEEGEQVVEPPHNAAASKLAGTAK</sequence>
<protein>
    <submittedName>
        <fullName evidence="2">Uncharacterized protein</fullName>
    </submittedName>
</protein>
<dbReference type="OrthoDB" id="4837923at2759"/>
<feature type="compositionally biased region" description="Basic and acidic residues" evidence="1">
    <location>
        <begin position="10"/>
        <end position="19"/>
    </location>
</feature>
<accession>A0A420Y514</accession>
<dbReference type="EMBL" id="QVQW01000048">
    <property type="protein sequence ID" value="RKU42982.1"/>
    <property type="molecule type" value="Genomic_DNA"/>
</dbReference>
<feature type="region of interest" description="Disordered" evidence="1">
    <location>
        <begin position="202"/>
        <end position="263"/>
    </location>
</feature>
<gene>
    <name evidence="2" type="ORF">DL546_000860</name>
</gene>
<feature type="compositionally biased region" description="Polar residues" evidence="1">
    <location>
        <begin position="299"/>
        <end position="310"/>
    </location>
</feature>
<name>A0A420Y514_9PEZI</name>
<evidence type="ECO:0000313" key="2">
    <source>
        <dbReference type="EMBL" id="RKU42982.1"/>
    </source>
</evidence>
<evidence type="ECO:0000256" key="1">
    <source>
        <dbReference type="SAM" id="MobiDB-lite"/>
    </source>
</evidence>
<feature type="compositionally biased region" description="Polar residues" evidence="1">
    <location>
        <begin position="230"/>
        <end position="251"/>
    </location>
</feature>
<proteinExistence type="predicted"/>
<dbReference type="Proteomes" id="UP000275385">
    <property type="component" value="Unassembled WGS sequence"/>
</dbReference>
<feature type="region of interest" description="Disordered" evidence="1">
    <location>
        <begin position="398"/>
        <end position="419"/>
    </location>
</feature>
<reference evidence="2 3" key="1">
    <citation type="submission" date="2018-08" db="EMBL/GenBank/DDBJ databases">
        <title>Draft genome of the lignicolous fungus Coniochaeta pulveracea.</title>
        <authorList>
            <person name="Borstlap C.J."/>
            <person name="De Witt R.N."/>
            <person name="Botha A."/>
            <person name="Volschenk H."/>
        </authorList>
    </citation>
    <scope>NUCLEOTIDE SEQUENCE [LARGE SCALE GENOMIC DNA]</scope>
    <source>
        <strain evidence="2 3">CAB683</strain>
    </source>
</reference>
<feature type="region of interest" description="Disordered" evidence="1">
    <location>
        <begin position="1"/>
        <end position="47"/>
    </location>
</feature>
<comment type="caution">
    <text evidence="2">The sequence shown here is derived from an EMBL/GenBank/DDBJ whole genome shotgun (WGS) entry which is preliminary data.</text>
</comment>